<evidence type="ECO:0008006" key="3">
    <source>
        <dbReference type="Google" id="ProtNLM"/>
    </source>
</evidence>
<dbReference type="Gene3D" id="1.20.1280.50">
    <property type="match status" value="1"/>
</dbReference>
<evidence type="ECO:0000313" key="2">
    <source>
        <dbReference type="Proteomes" id="UP001221757"/>
    </source>
</evidence>
<gene>
    <name evidence="1" type="ORF">B0H17DRAFT_1058503</name>
</gene>
<sequence>MFNADLRAQAQDLISAISCQQQILDSLKAQLEDVQRQLHSIVYPVLTLPPEITSEIFVHCLSPSRRLAIVDAKEAPLLLMHVCSAWRGVAVSSPVLWATLDINATSVAPHFSEIFAVWLQRAGQCQLSVKIGSSLLEIGDSDFDGFWGTFRRHSGEMRSLELNLTRPDFERMNTHLLAFPLLQNLGIHFAEHDTSLKMFDHVPMLHELCMNYAPPTILLPWQRLTKFTAKWYTLTECLEALRLMPNIVECHFSSLIEEDSPPASISHPKMQSFTLFDSATDILDFLTLPALHTLEILDPTIFDEDTFDIFLSRSAPLLQSLVMKGDANLRFASLMAVTTLTKLEIWNPPILGIGALFGFFENDTFLPRLRTLSFLGCEEHAQKASVFDLVEMAPQIADIRGTRPDFQSFRLTADAQRYLAAFSEEQLLLFRKLETEGMHVYIGMENESIVHMTPKPD</sequence>
<dbReference type="Proteomes" id="UP001221757">
    <property type="component" value="Unassembled WGS sequence"/>
</dbReference>
<proteinExistence type="predicted"/>
<evidence type="ECO:0000313" key="1">
    <source>
        <dbReference type="EMBL" id="KAJ7693867.1"/>
    </source>
</evidence>
<comment type="caution">
    <text evidence="1">The sequence shown here is derived from an EMBL/GenBank/DDBJ whole genome shotgun (WGS) entry which is preliminary data.</text>
</comment>
<keyword evidence="2" id="KW-1185">Reference proteome</keyword>
<dbReference type="AlphaFoldDB" id="A0AAD7DL56"/>
<dbReference type="InterPro" id="IPR032675">
    <property type="entry name" value="LRR_dom_sf"/>
</dbReference>
<protein>
    <recommendedName>
        <fullName evidence="3">F-box domain-containing protein</fullName>
    </recommendedName>
</protein>
<dbReference type="Gene3D" id="3.80.10.10">
    <property type="entry name" value="Ribonuclease Inhibitor"/>
    <property type="match status" value="1"/>
</dbReference>
<name>A0AAD7DL56_MYCRO</name>
<organism evidence="1 2">
    <name type="scientific">Mycena rosella</name>
    <name type="common">Pink bonnet</name>
    <name type="synonym">Agaricus rosellus</name>
    <dbReference type="NCBI Taxonomy" id="1033263"/>
    <lineage>
        <taxon>Eukaryota</taxon>
        <taxon>Fungi</taxon>
        <taxon>Dikarya</taxon>
        <taxon>Basidiomycota</taxon>
        <taxon>Agaricomycotina</taxon>
        <taxon>Agaricomycetes</taxon>
        <taxon>Agaricomycetidae</taxon>
        <taxon>Agaricales</taxon>
        <taxon>Marasmiineae</taxon>
        <taxon>Mycenaceae</taxon>
        <taxon>Mycena</taxon>
    </lineage>
</organism>
<reference evidence="1" key="1">
    <citation type="submission" date="2023-03" db="EMBL/GenBank/DDBJ databases">
        <title>Massive genome expansion in bonnet fungi (Mycena s.s.) driven by repeated elements and novel gene families across ecological guilds.</title>
        <authorList>
            <consortium name="Lawrence Berkeley National Laboratory"/>
            <person name="Harder C.B."/>
            <person name="Miyauchi S."/>
            <person name="Viragh M."/>
            <person name="Kuo A."/>
            <person name="Thoen E."/>
            <person name="Andreopoulos B."/>
            <person name="Lu D."/>
            <person name="Skrede I."/>
            <person name="Drula E."/>
            <person name="Henrissat B."/>
            <person name="Morin E."/>
            <person name="Kohler A."/>
            <person name="Barry K."/>
            <person name="LaButti K."/>
            <person name="Morin E."/>
            <person name="Salamov A."/>
            <person name="Lipzen A."/>
            <person name="Mereny Z."/>
            <person name="Hegedus B."/>
            <person name="Baldrian P."/>
            <person name="Stursova M."/>
            <person name="Weitz H."/>
            <person name="Taylor A."/>
            <person name="Grigoriev I.V."/>
            <person name="Nagy L.G."/>
            <person name="Martin F."/>
            <person name="Kauserud H."/>
        </authorList>
    </citation>
    <scope>NUCLEOTIDE SEQUENCE</scope>
    <source>
        <strain evidence="1">CBHHK067</strain>
    </source>
</reference>
<dbReference type="EMBL" id="JARKIE010000044">
    <property type="protein sequence ID" value="KAJ7693867.1"/>
    <property type="molecule type" value="Genomic_DNA"/>
</dbReference>
<accession>A0AAD7DL56</accession>